<dbReference type="InterPro" id="IPR042178">
    <property type="entry name" value="Serpin_sf_1"/>
</dbReference>
<feature type="domain" description="Serpin" evidence="4">
    <location>
        <begin position="47"/>
        <end position="402"/>
    </location>
</feature>
<dbReference type="InterPro" id="IPR042185">
    <property type="entry name" value="Serpin_sf_2"/>
</dbReference>
<dbReference type="FunFam" id="2.30.39.10:FF:000035">
    <property type="entry name" value="Serine protease inhibitor (serpin) 16"/>
    <property type="match status" value="1"/>
</dbReference>
<protein>
    <submittedName>
        <fullName evidence="5">Protein Z-dependent protease inhibitor</fullName>
    </submittedName>
</protein>
<dbReference type="InterPro" id="IPR023796">
    <property type="entry name" value="Serpin_dom"/>
</dbReference>
<dbReference type="GO" id="GO:0045861">
    <property type="term" value="P:negative regulation of proteolysis"/>
    <property type="evidence" value="ECO:0007669"/>
    <property type="project" value="UniProtKB-ARBA"/>
</dbReference>
<keyword evidence="1" id="KW-0646">Protease inhibitor</keyword>
<evidence type="ECO:0000256" key="2">
    <source>
        <dbReference type="ARBA" id="ARBA00022900"/>
    </source>
</evidence>
<dbReference type="PROSITE" id="PS00284">
    <property type="entry name" value="SERPIN"/>
    <property type="match status" value="1"/>
</dbReference>
<keyword evidence="2" id="KW-0722">Serine protease inhibitor</keyword>
<dbReference type="Gene3D" id="2.30.39.10">
    <property type="entry name" value="Alpha-1-antitrypsin, domain 1"/>
    <property type="match status" value="1"/>
</dbReference>
<reference evidence="5" key="1">
    <citation type="journal article" date="2023" name="Front. Mar. Sci.">
        <title>A new Merluccius polli reference genome to investigate the effects of global change in West African waters.</title>
        <authorList>
            <person name="Mateo J.L."/>
            <person name="Blanco-Fernandez C."/>
            <person name="Garcia-Vazquez E."/>
            <person name="Machado-Schiaffino G."/>
        </authorList>
    </citation>
    <scope>NUCLEOTIDE SEQUENCE</scope>
    <source>
        <strain evidence="5">C29</strain>
        <tissue evidence="5">Fin</tissue>
    </source>
</reference>
<dbReference type="GO" id="GO:0030195">
    <property type="term" value="P:negative regulation of blood coagulation"/>
    <property type="evidence" value="ECO:0007669"/>
    <property type="project" value="UniProtKB-ARBA"/>
</dbReference>
<keyword evidence="6" id="KW-1185">Reference proteome</keyword>
<dbReference type="InterPro" id="IPR033835">
    <property type="entry name" value="PZI_serpin_dom"/>
</dbReference>
<dbReference type="AlphaFoldDB" id="A0AA47NZW6"/>
<dbReference type="GO" id="GO:0005615">
    <property type="term" value="C:extracellular space"/>
    <property type="evidence" value="ECO:0007669"/>
    <property type="project" value="InterPro"/>
</dbReference>
<proteinExistence type="inferred from homology"/>
<accession>A0AA47NZW6</accession>
<dbReference type="InterPro" id="IPR000215">
    <property type="entry name" value="Serpin_fam"/>
</dbReference>
<dbReference type="PANTHER" id="PTHR11461">
    <property type="entry name" value="SERINE PROTEASE INHIBITOR, SERPIN"/>
    <property type="match status" value="1"/>
</dbReference>
<dbReference type="Proteomes" id="UP001174136">
    <property type="component" value="Unassembled WGS sequence"/>
</dbReference>
<dbReference type="Pfam" id="PF00079">
    <property type="entry name" value="Serpin"/>
    <property type="match status" value="1"/>
</dbReference>
<comment type="caution">
    <text evidence="5">The sequence shown here is derived from an EMBL/GenBank/DDBJ whole genome shotgun (WGS) entry which is preliminary data.</text>
</comment>
<dbReference type="GO" id="GO:0007596">
    <property type="term" value="P:blood coagulation"/>
    <property type="evidence" value="ECO:0007669"/>
    <property type="project" value="InterPro"/>
</dbReference>
<dbReference type="GO" id="GO:0004867">
    <property type="term" value="F:serine-type endopeptidase inhibitor activity"/>
    <property type="evidence" value="ECO:0007669"/>
    <property type="project" value="UniProtKB-KW"/>
</dbReference>
<dbReference type="CDD" id="cd02055">
    <property type="entry name" value="serpinA10_PZI"/>
    <property type="match status" value="1"/>
</dbReference>
<dbReference type="InterPro" id="IPR036186">
    <property type="entry name" value="Serpin_sf"/>
</dbReference>
<dbReference type="SMART" id="SM00093">
    <property type="entry name" value="SERPIN"/>
    <property type="match status" value="1"/>
</dbReference>
<dbReference type="Gene3D" id="3.30.497.10">
    <property type="entry name" value="Antithrombin, subunit I, domain 2"/>
    <property type="match status" value="1"/>
</dbReference>
<evidence type="ECO:0000313" key="6">
    <source>
        <dbReference type="Proteomes" id="UP001174136"/>
    </source>
</evidence>
<dbReference type="FunFam" id="3.30.497.10:FF:000001">
    <property type="entry name" value="Serine protease inhibitor"/>
    <property type="match status" value="1"/>
</dbReference>
<evidence type="ECO:0000256" key="1">
    <source>
        <dbReference type="ARBA" id="ARBA00022690"/>
    </source>
</evidence>
<organism evidence="5 6">
    <name type="scientific">Merluccius polli</name>
    <name type="common">Benguela hake</name>
    <name type="synonym">Merluccius cadenati</name>
    <dbReference type="NCBI Taxonomy" id="89951"/>
    <lineage>
        <taxon>Eukaryota</taxon>
        <taxon>Metazoa</taxon>
        <taxon>Chordata</taxon>
        <taxon>Craniata</taxon>
        <taxon>Vertebrata</taxon>
        <taxon>Euteleostomi</taxon>
        <taxon>Actinopterygii</taxon>
        <taxon>Neopterygii</taxon>
        <taxon>Teleostei</taxon>
        <taxon>Neoteleostei</taxon>
        <taxon>Acanthomorphata</taxon>
        <taxon>Zeiogadaria</taxon>
        <taxon>Gadariae</taxon>
        <taxon>Gadiformes</taxon>
        <taxon>Gadoidei</taxon>
        <taxon>Merlucciidae</taxon>
        <taxon>Merluccius</taxon>
    </lineage>
</organism>
<dbReference type="PANTHER" id="PTHR11461:SF191">
    <property type="entry name" value="PROTEIN Z-DEPENDENT PROTEASE INHIBITOR"/>
    <property type="match status" value="1"/>
</dbReference>
<evidence type="ECO:0000259" key="4">
    <source>
        <dbReference type="SMART" id="SM00093"/>
    </source>
</evidence>
<evidence type="ECO:0000313" key="5">
    <source>
        <dbReference type="EMBL" id="KAK0143330.1"/>
    </source>
</evidence>
<gene>
    <name evidence="5" type="ORF">N1851_018523</name>
</gene>
<comment type="similarity">
    <text evidence="3">Belongs to the serpin family.</text>
</comment>
<name>A0AA47NZW6_MERPO</name>
<dbReference type="InterPro" id="IPR023795">
    <property type="entry name" value="Serpin_CS"/>
</dbReference>
<evidence type="ECO:0000256" key="3">
    <source>
        <dbReference type="RuleBase" id="RU000411"/>
    </source>
</evidence>
<dbReference type="SUPFAM" id="SSF56574">
    <property type="entry name" value="Serpins"/>
    <property type="match status" value="1"/>
</dbReference>
<sequence>MVEQKMNVVFFFHLYMCTYMYTLTLAETQLPIASIQDLAFKNMDFSMNLYRRISSFHDDNIIFSPLSISTAFATLTLATDGITRDEILKGFNLEKLDVVGQPEFIPKLFQYLHENITHDASLKLDQSTALFLSHSFEMESNFNEQMKTFFHSNISLVNFTDTKASINVINEYIKQKTGNKVSEFLTSLDPFTQLMLINTIFFQGEWKVPFNPQHTRTRPFYIDNYNVVPVPMMFLVDKFYTAEDMGLGAQVLKLPYKCGVAMLILLPNSDYTVIEDQITAKRFKLWVKTLQKTKLEVNMPRFKMEQTYSLHRILPSMGVSTIFNTAANLTRLSKDKGIKVSEVLHKAVIEVDELGTTAAAATRVGITPYSLPRTFQINRPFFFFLYHEETYALLFMGRVIDPTKL</sequence>
<dbReference type="EMBL" id="JAOPHQ010003419">
    <property type="protein sequence ID" value="KAK0143330.1"/>
    <property type="molecule type" value="Genomic_DNA"/>
</dbReference>